<evidence type="ECO:0000256" key="2">
    <source>
        <dbReference type="ARBA" id="ARBA00009695"/>
    </source>
</evidence>
<feature type="domain" description="Glycosyl transferase family 1" evidence="6">
    <location>
        <begin position="202"/>
        <end position="367"/>
    </location>
</feature>
<name>A0A9D2NRH8_9FIRM</name>
<dbReference type="Pfam" id="PF00534">
    <property type="entry name" value="Glycos_transf_1"/>
    <property type="match status" value="1"/>
</dbReference>
<evidence type="ECO:0000259" key="7">
    <source>
        <dbReference type="Pfam" id="PF02631"/>
    </source>
</evidence>
<evidence type="ECO:0000259" key="6">
    <source>
        <dbReference type="Pfam" id="PF00534"/>
    </source>
</evidence>
<dbReference type="InterPro" id="IPR053925">
    <property type="entry name" value="RecX_HTH_3rd"/>
</dbReference>
<evidence type="ECO:0000256" key="5">
    <source>
        <dbReference type="HAMAP-Rule" id="MF_01114"/>
    </source>
</evidence>
<reference evidence="10" key="2">
    <citation type="submission" date="2021-04" db="EMBL/GenBank/DDBJ databases">
        <authorList>
            <person name="Gilroy R."/>
        </authorList>
    </citation>
    <scope>NUCLEOTIDE SEQUENCE</scope>
    <source>
        <strain evidence="10">CHK187-11901</strain>
    </source>
</reference>
<dbReference type="CDD" id="cd03817">
    <property type="entry name" value="GT4_UGDG-like"/>
    <property type="match status" value="1"/>
</dbReference>
<dbReference type="GO" id="GO:0016758">
    <property type="term" value="F:hexosyltransferase activity"/>
    <property type="evidence" value="ECO:0007669"/>
    <property type="project" value="TreeGrafter"/>
</dbReference>
<evidence type="ECO:0000256" key="3">
    <source>
        <dbReference type="ARBA" id="ARBA00018111"/>
    </source>
</evidence>
<dbReference type="Pfam" id="PF02631">
    <property type="entry name" value="RecX_HTH2"/>
    <property type="match status" value="1"/>
</dbReference>
<dbReference type="InterPro" id="IPR028098">
    <property type="entry name" value="Glyco_trans_4-like_N"/>
</dbReference>
<protein>
    <recommendedName>
        <fullName evidence="3 5">Regulatory protein RecX</fullName>
    </recommendedName>
</protein>
<accession>A0A9D2NRH8</accession>
<feature type="domain" description="Glycosyltransferase subfamily 4-like N-terminal" evidence="8">
    <location>
        <begin position="14"/>
        <end position="188"/>
    </location>
</feature>
<dbReference type="Pfam" id="PF21981">
    <property type="entry name" value="RecX_HTH3"/>
    <property type="match status" value="1"/>
</dbReference>
<comment type="similarity">
    <text evidence="2 5">Belongs to the RecX family.</text>
</comment>
<comment type="function">
    <text evidence="5">Modulates RecA activity.</text>
</comment>
<evidence type="ECO:0000259" key="8">
    <source>
        <dbReference type="Pfam" id="PF13439"/>
    </source>
</evidence>
<sequence>MRIGIFTDTYTPDINGVVSSVVTLQKGLEAAGHEVYIVTGQKNSLHAHREGNVIRMPGLELKKLYGYTLSTPYHFEVKKEVEDLHLDVIHVQQEFSVGIFGRILGHSLHIPVVYTYHTMYEDYTHYVNFFDLESVEKISKKAVHSLSRYLCNSVSGIIAPSEKTKEKLLSYGVTRPIYVIPTGLDLDRFAHAHVSAQLCAQIKKRHGVREEDRVITYLGRVAAEKSIDMIVSGAAYIRDPNCRIMIVGGGPSLDELKQQAQQEGVVDRIIFTGPVPPQEVPAYYAISEAFVSASTSETQGMTFIEALAAGLPIFARPDEVLEGLVEEGVSGFYFHDPQEFASNVDAFLTMDPLIVTKMRQEAVSRSRKYDMHTFAQQVETVYQLVIDGYHEDYEVTKIRVMDDMVRVTLENDLLDEPLRLYMTAEDYFRYKVTVHSFMDGSYVAYLQEQQEVYKATRSALRRLSSRDYTCMEMRRYLIRNKELSEEEAETVISDLKARGLLDDARYAMDKTAYYAQNGYGRGKILRTLLKKGIDRQSAEAALAQLGDEDEAELAFAAAQKLLDSIKDKSKKMKKQMITARLMAQGYSSELARKSAERLELDDEEESEALDKTIAKAMRLYASRFEGDRLQQKIITYCLQKGFPSDMVRQRLEEWEWNDNE</sequence>
<dbReference type="Pfam" id="PF13439">
    <property type="entry name" value="Glyco_transf_4"/>
    <property type="match status" value="1"/>
</dbReference>
<reference evidence="10" key="1">
    <citation type="journal article" date="2021" name="PeerJ">
        <title>Extensive microbial diversity within the chicken gut microbiome revealed by metagenomics and culture.</title>
        <authorList>
            <person name="Gilroy R."/>
            <person name="Ravi A."/>
            <person name="Getino M."/>
            <person name="Pursley I."/>
            <person name="Horton D.L."/>
            <person name="Alikhan N.F."/>
            <person name="Baker D."/>
            <person name="Gharbi K."/>
            <person name="Hall N."/>
            <person name="Watson M."/>
            <person name="Adriaenssens E.M."/>
            <person name="Foster-Nyarko E."/>
            <person name="Jarju S."/>
            <person name="Secka A."/>
            <person name="Antonio M."/>
            <person name="Oren A."/>
            <person name="Chaudhuri R.R."/>
            <person name="La Ragione R."/>
            <person name="Hildebrand F."/>
            <person name="Pallen M.J."/>
        </authorList>
    </citation>
    <scope>NUCLEOTIDE SEQUENCE</scope>
    <source>
        <strain evidence="10">CHK187-11901</strain>
    </source>
</reference>
<dbReference type="InterPro" id="IPR003783">
    <property type="entry name" value="Regulatory_RecX"/>
</dbReference>
<comment type="subcellular location">
    <subcellularLocation>
        <location evidence="1 5">Cytoplasm</location>
    </subcellularLocation>
</comment>
<evidence type="ECO:0000256" key="1">
    <source>
        <dbReference type="ARBA" id="ARBA00004496"/>
    </source>
</evidence>
<dbReference type="Gene3D" id="3.40.50.2000">
    <property type="entry name" value="Glycogen Phosphorylase B"/>
    <property type="match status" value="2"/>
</dbReference>
<dbReference type="HAMAP" id="MF_01114">
    <property type="entry name" value="RecX"/>
    <property type="match status" value="1"/>
</dbReference>
<evidence type="ECO:0000313" key="11">
    <source>
        <dbReference type="Proteomes" id="UP000823896"/>
    </source>
</evidence>
<dbReference type="GO" id="GO:0006282">
    <property type="term" value="P:regulation of DNA repair"/>
    <property type="evidence" value="ECO:0007669"/>
    <property type="project" value="UniProtKB-UniRule"/>
</dbReference>
<dbReference type="AlphaFoldDB" id="A0A9D2NRH8"/>
<dbReference type="SUPFAM" id="SSF53756">
    <property type="entry name" value="UDP-Glycosyltransferase/glycogen phosphorylase"/>
    <property type="match status" value="1"/>
</dbReference>
<dbReference type="Proteomes" id="UP000823896">
    <property type="component" value="Unassembled WGS sequence"/>
</dbReference>
<dbReference type="InterPro" id="IPR001296">
    <property type="entry name" value="Glyco_trans_1"/>
</dbReference>
<dbReference type="Gene3D" id="1.10.10.10">
    <property type="entry name" value="Winged helix-like DNA-binding domain superfamily/Winged helix DNA-binding domain"/>
    <property type="match status" value="4"/>
</dbReference>
<dbReference type="PANTHER" id="PTHR45947">
    <property type="entry name" value="SULFOQUINOVOSYL TRANSFERASE SQD2"/>
    <property type="match status" value="1"/>
</dbReference>
<dbReference type="InterPro" id="IPR050194">
    <property type="entry name" value="Glycosyltransferase_grp1"/>
</dbReference>
<keyword evidence="4 5" id="KW-0963">Cytoplasm</keyword>
<evidence type="ECO:0000256" key="4">
    <source>
        <dbReference type="ARBA" id="ARBA00022490"/>
    </source>
</evidence>
<comment type="caution">
    <text evidence="10">The sequence shown here is derived from an EMBL/GenBank/DDBJ whole genome shotgun (WGS) entry which is preliminary data.</text>
</comment>
<dbReference type="InterPro" id="IPR053924">
    <property type="entry name" value="RecX_HTH_2nd"/>
</dbReference>
<dbReference type="GO" id="GO:0005737">
    <property type="term" value="C:cytoplasm"/>
    <property type="evidence" value="ECO:0007669"/>
    <property type="project" value="UniProtKB-SubCell"/>
</dbReference>
<gene>
    <name evidence="5" type="primary">recX</name>
    <name evidence="10" type="ORF">H9702_09100</name>
</gene>
<proteinExistence type="inferred from homology"/>
<dbReference type="InterPro" id="IPR036388">
    <property type="entry name" value="WH-like_DNA-bd_sf"/>
</dbReference>
<feature type="domain" description="RecX second three-helical" evidence="7">
    <location>
        <begin position="502"/>
        <end position="542"/>
    </location>
</feature>
<organism evidence="10 11">
    <name type="scientific">Candidatus Merdibacter merdavium</name>
    <dbReference type="NCBI Taxonomy" id="2838692"/>
    <lineage>
        <taxon>Bacteria</taxon>
        <taxon>Bacillati</taxon>
        <taxon>Bacillota</taxon>
        <taxon>Erysipelotrichia</taxon>
        <taxon>Erysipelotrichales</taxon>
        <taxon>Erysipelotrichaceae</taxon>
        <taxon>Merdibacter</taxon>
    </lineage>
</organism>
<evidence type="ECO:0000313" key="10">
    <source>
        <dbReference type="EMBL" id="HJC37266.1"/>
    </source>
</evidence>
<dbReference type="PANTHER" id="PTHR45947:SF3">
    <property type="entry name" value="SULFOQUINOVOSYL TRANSFERASE SQD2"/>
    <property type="match status" value="1"/>
</dbReference>
<dbReference type="EMBL" id="DWWM01000056">
    <property type="protein sequence ID" value="HJC37266.1"/>
    <property type="molecule type" value="Genomic_DNA"/>
</dbReference>
<evidence type="ECO:0000259" key="9">
    <source>
        <dbReference type="Pfam" id="PF21981"/>
    </source>
</evidence>
<feature type="domain" description="RecX third three-helical" evidence="9">
    <location>
        <begin position="603"/>
        <end position="649"/>
    </location>
</feature>